<dbReference type="EMBL" id="VSDQ01000679">
    <property type="protein sequence ID" value="TYA74394.1"/>
    <property type="molecule type" value="Genomic_DNA"/>
</dbReference>
<dbReference type="RefSeq" id="WP_148543285.1">
    <property type="nucleotide sequence ID" value="NZ_VSDQ01000679.1"/>
</dbReference>
<sequence>MSYTFSGYLDLSGANYGFKTPVLEKNGRSYIQILNKIGLIAFLEEIEPDETFEKFEGDSPSFFVKRNNQPISCLTYNDICYVGLIASILLELGRDFEVETLPLILQLEYFLYFDMMLDYNNAVDRIESFYIRKYFKNKGKNYKRTLRNTPKIKSKSGASNYNIIHVGNRRL</sequence>
<dbReference type="Proteomes" id="UP000323930">
    <property type="component" value="Unassembled WGS sequence"/>
</dbReference>
<comment type="caution">
    <text evidence="1">The sequence shown here is derived from an EMBL/GenBank/DDBJ whole genome shotgun (WGS) entry which is preliminary data.</text>
</comment>
<organism evidence="1 2">
    <name type="scientific">Seonamhaeicola marinus</name>
    <dbReference type="NCBI Taxonomy" id="1912246"/>
    <lineage>
        <taxon>Bacteria</taxon>
        <taxon>Pseudomonadati</taxon>
        <taxon>Bacteroidota</taxon>
        <taxon>Flavobacteriia</taxon>
        <taxon>Flavobacteriales</taxon>
        <taxon>Flavobacteriaceae</taxon>
    </lineage>
</organism>
<protein>
    <submittedName>
        <fullName evidence="1">Uncharacterized protein</fullName>
    </submittedName>
</protein>
<name>A0A5D0HSU4_9FLAO</name>
<keyword evidence="2" id="KW-1185">Reference proteome</keyword>
<reference evidence="1 2" key="1">
    <citation type="submission" date="2019-08" db="EMBL/GenBank/DDBJ databases">
        <title>Seonamhaeicola sediminis sp. nov., isolated from marine sediment.</title>
        <authorList>
            <person name="Cao W.R."/>
        </authorList>
    </citation>
    <scope>NUCLEOTIDE SEQUENCE [LARGE SCALE GENOMIC DNA]</scope>
    <source>
        <strain evidence="1 2">B011</strain>
    </source>
</reference>
<proteinExistence type="predicted"/>
<accession>A0A5D0HSU4</accession>
<evidence type="ECO:0000313" key="1">
    <source>
        <dbReference type="EMBL" id="TYA74394.1"/>
    </source>
</evidence>
<dbReference type="AlphaFoldDB" id="A0A5D0HSU4"/>
<evidence type="ECO:0000313" key="2">
    <source>
        <dbReference type="Proteomes" id="UP000323930"/>
    </source>
</evidence>
<gene>
    <name evidence="1" type="ORF">FUA24_13800</name>
</gene>